<feature type="domain" description="IraD/Gp25-like" evidence="1">
    <location>
        <begin position="19"/>
        <end position="107"/>
    </location>
</feature>
<proteinExistence type="predicted"/>
<accession>A0ABW4IUR6</accession>
<evidence type="ECO:0000313" key="2">
    <source>
        <dbReference type="EMBL" id="MFD1660248.1"/>
    </source>
</evidence>
<keyword evidence="3" id="KW-1185">Reference proteome</keyword>
<dbReference type="EMBL" id="JBHUDX010000051">
    <property type="protein sequence ID" value="MFD1660248.1"/>
    <property type="molecule type" value="Genomic_DNA"/>
</dbReference>
<evidence type="ECO:0000313" key="3">
    <source>
        <dbReference type="Proteomes" id="UP001597261"/>
    </source>
</evidence>
<evidence type="ECO:0000259" key="1">
    <source>
        <dbReference type="Pfam" id="PF04965"/>
    </source>
</evidence>
<dbReference type="Proteomes" id="UP001597261">
    <property type="component" value="Unassembled WGS sequence"/>
</dbReference>
<reference evidence="3" key="1">
    <citation type="journal article" date="2019" name="Int. J. Syst. Evol. Microbiol.">
        <title>The Global Catalogue of Microorganisms (GCM) 10K type strain sequencing project: providing services to taxonomists for standard genome sequencing and annotation.</title>
        <authorList>
            <consortium name="The Broad Institute Genomics Platform"/>
            <consortium name="The Broad Institute Genome Sequencing Center for Infectious Disease"/>
            <person name="Wu L."/>
            <person name="Ma J."/>
        </authorList>
    </citation>
    <scope>NUCLEOTIDE SEQUENCE [LARGE SCALE GENOMIC DNA]</scope>
    <source>
        <strain evidence="3">CGMCC 1.12470</strain>
    </source>
</reference>
<name>A0ABW4IUR6_9ACTN</name>
<protein>
    <submittedName>
        <fullName evidence="2">GPW/gp25 family protein</fullName>
    </submittedName>
</protein>
<dbReference type="InterPro" id="IPR007048">
    <property type="entry name" value="IraD/Gp25-like"/>
</dbReference>
<sequence>MHIGFPFRVDSRGRTAAADDEDHARALIEQVLFTAPGERVNRPDFGSGLRQLVFESAAGELATATRALVHAALQQWLPAEVGVQAVDVAVADPTAEVTVRYRTRSMPAPRTAVFTRTV</sequence>
<dbReference type="RefSeq" id="WP_381084161.1">
    <property type="nucleotide sequence ID" value="NZ_JBHUDX010000051.1"/>
</dbReference>
<dbReference type="Pfam" id="PF04965">
    <property type="entry name" value="GPW_gp25"/>
    <property type="match status" value="1"/>
</dbReference>
<organism evidence="2 3">
    <name type="scientific">Streptomyces caeni</name>
    <dbReference type="NCBI Taxonomy" id="2307231"/>
    <lineage>
        <taxon>Bacteria</taxon>
        <taxon>Bacillati</taxon>
        <taxon>Actinomycetota</taxon>
        <taxon>Actinomycetes</taxon>
        <taxon>Kitasatosporales</taxon>
        <taxon>Streptomycetaceae</taxon>
        <taxon>Streptomyces</taxon>
    </lineage>
</organism>
<gene>
    <name evidence="2" type="ORF">ACFSL4_19090</name>
</gene>
<dbReference type="SUPFAM" id="SSF160719">
    <property type="entry name" value="gpW/gp25-like"/>
    <property type="match status" value="1"/>
</dbReference>
<comment type="caution">
    <text evidence="2">The sequence shown here is derived from an EMBL/GenBank/DDBJ whole genome shotgun (WGS) entry which is preliminary data.</text>
</comment>
<dbReference type="Gene3D" id="3.10.450.40">
    <property type="match status" value="1"/>
</dbReference>